<dbReference type="RefSeq" id="WP_179487730.1">
    <property type="nucleotide sequence ID" value="NZ_JACCBV010000001.1"/>
</dbReference>
<dbReference type="EMBL" id="JACCBV010000001">
    <property type="protein sequence ID" value="NYE18810.1"/>
    <property type="molecule type" value="Genomic_DNA"/>
</dbReference>
<dbReference type="PANTHER" id="PTHR42964">
    <property type="entry name" value="ENOYL-COA HYDRATASE"/>
    <property type="match status" value="1"/>
</dbReference>
<evidence type="ECO:0000313" key="3">
    <source>
        <dbReference type="EMBL" id="NYE18810.1"/>
    </source>
</evidence>
<organism evidence="3 4">
    <name type="scientific">Microbacterium immunditiarum</name>
    <dbReference type="NCBI Taxonomy" id="337480"/>
    <lineage>
        <taxon>Bacteria</taxon>
        <taxon>Bacillati</taxon>
        <taxon>Actinomycetota</taxon>
        <taxon>Actinomycetes</taxon>
        <taxon>Micrococcales</taxon>
        <taxon>Microbacteriaceae</taxon>
        <taxon>Microbacterium</taxon>
    </lineage>
</organism>
<dbReference type="InterPro" id="IPR051683">
    <property type="entry name" value="Enoyl-CoA_Hydratase/Isomerase"/>
</dbReference>
<accession>A0A7Y9GLQ4</accession>
<dbReference type="PROSITE" id="PS00166">
    <property type="entry name" value="ENOYL_COA_HYDRATASE"/>
    <property type="match status" value="1"/>
</dbReference>
<dbReference type="InterPro" id="IPR018376">
    <property type="entry name" value="Enoyl-CoA_hyd/isom_CS"/>
</dbReference>
<dbReference type="InterPro" id="IPR029045">
    <property type="entry name" value="ClpP/crotonase-like_dom_sf"/>
</dbReference>
<dbReference type="CDD" id="cd06558">
    <property type="entry name" value="crotonase-like"/>
    <property type="match status" value="1"/>
</dbReference>
<sequence>MSENITTTLDDGVLRIVFDRPDARNALTKKLYAELRDVYRSAYLDDSVAVVVLEGTQGNFAVGGDLKEMLGSLNDRSLDIFGYDEAVPFEAIRSLPKPTIAAIDGLCLGGGLTIALCCDIAIATERSKFGMPEARVGVVDGHMPRLLRDRVPPAILRYWLYSGVTFSAADAFTGGLLTKVVPDGGLETAVGEVLGELAKASPIAIRNYKKILNETRPLSSMEDAYETMLGPDALERINRFAQRSSKK</sequence>
<dbReference type="Pfam" id="PF00378">
    <property type="entry name" value="ECH_1"/>
    <property type="match status" value="1"/>
</dbReference>
<proteinExistence type="inferred from homology"/>
<reference evidence="3 4" key="1">
    <citation type="submission" date="2020-07" db="EMBL/GenBank/DDBJ databases">
        <title>Sequencing the genomes of 1000 actinobacteria strains.</title>
        <authorList>
            <person name="Klenk H.-P."/>
        </authorList>
    </citation>
    <scope>NUCLEOTIDE SEQUENCE [LARGE SCALE GENOMIC DNA]</scope>
    <source>
        <strain evidence="3 4">DSM 24662</strain>
    </source>
</reference>
<protein>
    <submittedName>
        <fullName evidence="3">Enoyl-CoA hydratase/carnithine racemase</fullName>
    </submittedName>
</protein>
<evidence type="ECO:0000313" key="4">
    <source>
        <dbReference type="Proteomes" id="UP000576969"/>
    </source>
</evidence>
<evidence type="ECO:0000256" key="2">
    <source>
        <dbReference type="RuleBase" id="RU003707"/>
    </source>
</evidence>
<dbReference type="Gene3D" id="3.90.226.10">
    <property type="entry name" value="2-enoyl-CoA Hydratase, Chain A, domain 1"/>
    <property type="match status" value="1"/>
</dbReference>
<name>A0A7Y9GLQ4_9MICO</name>
<dbReference type="AlphaFoldDB" id="A0A7Y9GLQ4"/>
<dbReference type="SUPFAM" id="SSF52096">
    <property type="entry name" value="ClpP/crotonase"/>
    <property type="match status" value="1"/>
</dbReference>
<keyword evidence="4" id="KW-1185">Reference proteome</keyword>
<gene>
    <name evidence="3" type="ORF">BJ991_000838</name>
</gene>
<dbReference type="PANTHER" id="PTHR42964:SF1">
    <property type="entry name" value="POLYKETIDE BIOSYNTHESIS ENOYL-COA HYDRATASE PKSH-RELATED"/>
    <property type="match status" value="1"/>
</dbReference>
<comment type="caution">
    <text evidence="3">The sequence shown here is derived from an EMBL/GenBank/DDBJ whole genome shotgun (WGS) entry which is preliminary data.</text>
</comment>
<dbReference type="GO" id="GO:0003824">
    <property type="term" value="F:catalytic activity"/>
    <property type="evidence" value="ECO:0007669"/>
    <property type="project" value="InterPro"/>
</dbReference>
<dbReference type="Proteomes" id="UP000576969">
    <property type="component" value="Unassembled WGS sequence"/>
</dbReference>
<dbReference type="InterPro" id="IPR001753">
    <property type="entry name" value="Enoyl-CoA_hydra/iso"/>
</dbReference>
<comment type="similarity">
    <text evidence="1 2">Belongs to the enoyl-CoA hydratase/isomerase family.</text>
</comment>
<evidence type="ECO:0000256" key="1">
    <source>
        <dbReference type="ARBA" id="ARBA00005254"/>
    </source>
</evidence>